<reference evidence="1" key="1">
    <citation type="submission" date="2020-04" db="EMBL/GenBank/DDBJ databases">
        <authorList>
            <person name="Chiriac C."/>
            <person name="Salcher M."/>
            <person name="Ghai R."/>
            <person name="Kavagutti S V."/>
        </authorList>
    </citation>
    <scope>NUCLEOTIDE SEQUENCE</scope>
</reference>
<sequence>MTTRIIDDREAGLIVGYNATDWAEPMSFDNYQELVKDWGITAIERDGQVIGAVYRKGDELHVSVLPQWRRLWVTKGVLRQLFSPPKVTTRVTPGHEFMFDILRRLGFKDTNGGLLVKER</sequence>
<accession>A0A6J5NMZ3</accession>
<proteinExistence type="predicted"/>
<evidence type="ECO:0008006" key="2">
    <source>
        <dbReference type="Google" id="ProtNLM"/>
    </source>
</evidence>
<name>A0A6J5NMZ3_9CAUD</name>
<dbReference type="SUPFAM" id="SSF55729">
    <property type="entry name" value="Acyl-CoA N-acyltransferases (Nat)"/>
    <property type="match status" value="1"/>
</dbReference>
<dbReference type="InterPro" id="IPR016181">
    <property type="entry name" value="Acyl_CoA_acyltransferase"/>
</dbReference>
<evidence type="ECO:0000313" key="1">
    <source>
        <dbReference type="EMBL" id="CAB4160779.1"/>
    </source>
</evidence>
<organism evidence="1">
    <name type="scientific">uncultured Caudovirales phage</name>
    <dbReference type="NCBI Taxonomy" id="2100421"/>
    <lineage>
        <taxon>Viruses</taxon>
        <taxon>Duplodnaviria</taxon>
        <taxon>Heunggongvirae</taxon>
        <taxon>Uroviricota</taxon>
        <taxon>Caudoviricetes</taxon>
        <taxon>Peduoviridae</taxon>
        <taxon>Maltschvirus</taxon>
        <taxon>Maltschvirus maltsch</taxon>
    </lineage>
</organism>
<gene>
    <name evidence="1" type="ORF">UFOVP764_15</name>
</gene>
<dbReference type="EMBL" id="LR796711">
    <property type="protein sequence ID" value="CAB4160779.1"/>
    <property type="molecule type" value="Genomic_DNA"/>
</dbReference>
<protein>
    <recommendedName>
        <fullName evidence="2">NAT_SF domain containing protein</fullName>
    </recommendedName>
</protein>